<accession>A0AAJ0LWI2</accession>
<proteinExistence type="predicted"/>
<sequence>MTRAFLRARTSTSPSAIINTSTEDSFNTIPTFSAYATSKAAVNILREFVSSENKDRGVQCIAFHSGGIPDTDITRSGPPEWMKPYFTDAAELGAGTCVYLSTGRASWLSGRYVDARWDMEEL</sequence>
<dbReference type="Pfam" id="PF00106">
    <property type="entry name" value="adh_short"/>
    <property type="match status" value="1"/>
</dbReference>
<evidence type="ECO:0000313" key="1">
    <source>
        <dbReference type="EMBL" id="KAK3057964.1"/>
    </source>
</evidence>
<gene>
    <name evidence="1" type="ORF">LTR09_001041</name>
</gene>
<dbReference type="SUPFAM" id="SSF51735">
    <property type="entry name" value="NAD(P)-binding Rossmann-fold domains"/>
    <property type="match status" value="1"/>
</dbReference>
<dbReference type="EMBL" id="JAWDJX010000002">
    <property type="protein sequence ID" value="KAK3057964.1"/>
    <property type="molecule type" value="Genomic_DNA"/>
</dbReference>
<name>A0AAJ0LWI2_9PEZI</name>
<dbReference type="Gene3D" id="3.40.50.720">
    <property type="entry name" value="NAD(P)-binding Rossmann-like Domain"/>
    <property type="match status" value="1"/>
</dbReference>
<keyword evidence="2" id="KW-1185">Reference proteome</keyword>
<reference evidence="1" key="1">
    <citation type="submission" date="2023-04" db="EMBL/GenBank/DDBJ databases">
        <title>Black Yeasts Isolated from many extreme environments.</title>
        <authorList>
            <person name="Coleine C."/>
            <person name="Stajich J.E."/>
            <person name="Selbmann L."/>
        </authorList>
    </citation>
    <scope>NUCLEOTIDE SEQUENCE</scope>
    <source>
        <strain evidence="1">CCFEE 5312</strain>
    </source>
</reference>
<dbReference type="InterPro" id="IPR036291">
    <property type="entry name" value="NAD(P)-bd_dom_sf"/>
</dbReference>
<organism evidence="1 2">
    <name type="scientific">Extremus antarcticus</name>
    <dbReference type="NCBI Taxonomy" id="702011"/>
    <lineage>
        <taxon>Eukaryota</taxon>
        <taxon>Fungi</taxon>
        <taxon>Dikarya</taxon>
        <taxon>Ascomycota</taxon>
        <taxon>Pezizomycotina</taxon>
        <taxon>Dothideomycetes</taxon>
        <taxon>Dothideomycetidae</taxon>
        <taxon>Mycosphaerellales</taxon>
        <taxon>Extremaceae</taxon>
        <taxon>Extremus</taxon>
    </lineage>
</organism>
<dbReference type="Proteomes" id="UP001271007">
    <property type="component" value="Unassembled WGS sequence"/>
</dbReference>
<dbReference type="AlphaFoldDB" id="A0AAJ0LWI2"/>
<protein>
    <submittedName>
        <fullName evidence="1">Uncharacterized protein</fullName>
    </submittedName>
</protein>
<dbReference type="InterPro" id="IPR002347">
    <property type="entry name" value="SDR_fam"/>
</dbReference>
<evidence type="ECO:0000313" key="2">
    <source>
        <dbReference type="Proteomes" id="UP001271007"/>
    </source>
</evidence>
<comment type="caution">
    <text evidence="1">The sequence shown here is derived from an EMBL/GenBank/DDBJ whole genome shotgun (WGS) entry which is preliminary data.</text>
</comment>
<dbReference type="CDD" id="cd05233">
    <property type="entry name" value="SDR_c"/>
    <property type="match status" value="1"/>
</dbReference>